<evidence type="ECO:0000256" key="3">
    <source>
        <dbReference type="ARBA" id="ARBA00023015"/>
    </source>
</evidence>
<organism evidence="8 9">
    <name type="scientific">Candidatus Portnoybacteria bacterium CG06_land_8_20_14_3_00_39_12</name>
    <dbReference type="NCBI Taxonomy" id="1974809"/>
    <lineage>
        <taxon>Bacteria</taxon>
        <taxon>Candidatus Portnoyibacteriota</taxon>
    </lineage>
</organism>
<reference evidence="9" key="1">
    <citation type="submission" date="2017-09" db="EMBL/GenBank/DDBJ databases">
        <title>Depth-based differentiation of microbial function through sediment-hosted aquifers and enrichment of novel symbionts in the deep terrestrial subsurface.</title>
        <authorList>
            <person name="Probst A.J."/>
            <person name="Ladd B."/>
            <person name="Jarett J.K."/>
            <person name="Geller-Mcgrath D.E."/>
            <person name="Sieber C.M.K."/>
            <person name="Emerson J.B."/>
            <person name="Anantharaman K."/>
            <person name="Thomas B.C."/>
            <person name="Malmstrom R."/>
            <person name="Stieglmeier M."/>
            <person name="Klingl A."/>
            <person name="Woyke T."/>
            <person name="Ryan C.M."/>
            <person name="Banfield J.F."/>
        </authorList>
    </citation>
    <scope>NUCLEOTIDE SEQUENCE [LARGE SCALE GENOMIC DNA]</scope>
</reference>
<dbReference type="Gene3D" id="3.40.50.2300">
    <property type="match status" value="1"/>
</dbReference>
<keyword evidence="4" id="KW-0238">DNA-binding</keyword>
<evidence type="ECO:0000259" key="7">
    <source>
        <dbReference type="PROSITE" id="PS50110"/>
    </source>
</evidence>
<comment type="caution">
    <text evidence="8">The sequence shown here is derived from an EMBL/GenBank/DDBJ whole genome shotgun (WGS) entry which is preliminary data.</text>
</comment>
<dbReference type="SMART" id="SM00448">
    <property type="entry name" value="REC"/>
    <property type="match status" value="1"/>
</dbReference>
<sequence>MTKLNKKILVVEDDKILTSTLLDNFTNEGFSVITASDGEEGLIMANKETPDLILLDILMPKIDGITMARKLKENSINTPIIFLTNLDNLKHISDAIEVAESDYLIKSDWKVNDIVAKVKDKLNLK</sequence>
<dbReference type="Proteomes" id="UP000228775">
    <property type="component" value="Unassembled WGS sequence"/>
</dbReference>
<evidence type="ECO:0000256" key="2">
    <source>
        <dbReference type="ARBA" id="ARBA00023012"/>
    </source>
</evidence>
<dbReference type="EMBL" id="PEVY01000038">
    <property type="protein sequence ID" value="PIU75256.1"/>
    <property type="molecule type" value="Genomic_DNA"/>
</dbReference>
<evidence type="ECO:0000313" key="9">
    <source>
        <dbReference type="Proteomes" id="UP000228775"/>
    </source>
</evidence>
<dbReference type="GO" id="GO:0003677">
    <property type="term" value="F:DNA binding"/>
    <property type="evidence" value="ECO:0007669"/>
    <property type="project" value="UniProtKB-KW"/>
</dbReference>
<feature type="modified residue" description="4-aspartylphosphate" evidence="6">
    <location>
        <position position="56"/>
    </location>
</feature>
<keyword evidence="3" id="KW-0805">Transcription regulation</keyword>
<evidence type="ECO:0000256" key="4">
    <source>
        <dbReference type="ARBA" id="ARBA00023125"/>
    </source>
</evidence>
<evidence type="ECO:0000256" key="1">
    <source>
        <dbReference type="ARBA" id="ARBA00022553"/>
    </source>
</evidence>
<dbReference type="AlphaFoldDB" id="A0A2M7AXF0"/>
<dbReference type="PROSITE" id="PS50110">
    <property type="entry name" value="RESPONSE_REGULATORY"/>
    <property type="match status" value="1"/>
</dbReference>
<dbReference type="GO" id="GO:0000160">
    <property type="term" value="P:phosphorelay signal transduction system"/>
    <property type="evidence" value="ECO:0007669"/>
    <property type="project" value="UniProtKB-KW"/>
</dbReference>
<gene>
    <name evidence="8" type="ORF">COS76_01785</name>
</gene>
<dbReference type="PANTHER" id="PTHR44591:SF3">
    <property type="entry name" value="RESPONSE REGULATORY DOMAIN-CONTAINING PROTEIN"/>
    <property type="match status" value="1"/>
</dbReference>
<evidence type="ECO:0000256" key="6">
    <source>
        <dbReference type="PROSITE-ProRule" id="PRU00169"/>
    </source>
</evidence>
<dbReference type="FunFam" id="3.40.50.2300:FF:000001">
    <property type="entry name" value="DNA-binding response regulator PhoB"/>
    <property type="match status" value="1"/>
</dbReference>
<name>A0A2M7AXF0_9BACT</name>
<keyword evidence="2" id="KW-0902">Two-component regulatory system</keyword>
<keyword evidence="5" id="KW-0804">Transcription</keyword>
<keyword evidence="1 6" id="KW-0597">Phosphoprotein</keyword>
<dbReference type="SUPFAM" id="SSF52172">
    <property type="entry name" value="CheY-like"/>
    <property type="match status" value="1"/>
</dbReference>
<feature type="domain" description="Response regulatory" evidence="7">
    <location>
        <begin position="7"/>
        <end position="122"/>
    </location>
</feature>
<dbReference type="PANTHER" id="PTHR44591">
    <property type="entry name" value="STRESS RESPONSE REGULATOR PROTEIN 1"/>
    <property type="match status" value="1"/>
</dbReference>
<dbReference type="Pfam" id="PF00072">
    <property type="entry name" value="Response_reg"/>
    <property type="match status" value="1"/>
</dbReference>
<dbReference type="InterPro" id="IPR001789">
    <property type="entry name" value="Sig_transdc_resp-reg_receiver"/>
</dbReference>
<dbReference type="InterPro" id="IPR011006">
    <property type="entry name" value="CheY-like_superfamily"/>
</dbReference>
<dbReference type="CDD" id="cd17574">
    <property type="entry name" value="REC_OmpR"/>
    <property type="match status" value="1"/>
</dbReference>
<evidence type="ECO:0000313" key="8">
    <source>
        <dbReference type="EMBL" id="PIU75256.1"/>
    </source>
</evidence>
<protein>
    <submittedName>
        <fullName evidence="8">Response regulator</fullName>
    </submittedName>
</protein>
<dbReference type="InterPro" id="IPR050595">
    <property type="entry name" value="Bact_response_regulator"/>
</dbReference>
<evidence type="ECO:0000256" key="5">
    <source>
        <dbReference type="ARBA" id="ARBA00023163"/>
    </source>
</evidence>
<accession>A0A2M7AXF0</accession>
<proteinExistence type="predicted"/>